<dbReference type="Proteomes" id="UP000247838">
    <property type="component" value="Unassembled WGS sequence"/>
</dbReference>
<dbReference type="GO" id="GO:0003677">
    <property type="term" value="F:DNA binding"/>
    <property type="evidence" value="ECO:0007669"/>
    <property type="project" value="TreeGrafter"/>
</dbReference>
<dbReference type="PRINTS" id="PR00105">
    <property type="entry name" value="C5METTRFRASE"/>
</dbReference>
<keyword evidence="3 6" id="KW-0949">S-adenosyl-L-methionine</keyword>
<dbReference type="GO" id="GO:0009307">
    <property type="term" value="P:DNA restriction-modification system"/>
    <property type="evidence" value="ECO:0007669"/>
    <property type="project" value="UniProtKB-KW"/>
</dbReference>
<proteinExistence type="inferred from homology"/>
<evidence type="ECO:0000256" key="7">
    <source>
        <dbReference type="RuleBase" id="RU000416"/>
    </source>
</evidence>
<dbReference type="InterPro" id="IPR018117">
    <property type="entry name" value="C5_DNA_meth_AS"/>
</dbReference>
<reference evidence="9 10" key="1">
    <citation type="submission" date="2018-05" db="EMBL/GenBank/DDBJ databases">
        <title>Reference genomes for bee gut microbiota database.</title>
        <authorList>
            <person name="Ellegaard K.M."/>
        </authorList>
    </citation>
    <scope>NUCLEOTIDE SEQUENCE [LARGE SCALE GENOMIC DNA]</scope>
    <source>
        <strain evidence="9 10">ESL0167</strain>
    </source>
</reference>
<dbReference type="PANTHER" id="PTHR10629">
    <property type="entry name" value="CYTOSINE-SPECIFIC METHYLTRANSFERASE"/>
    <property type="match status" value="1"/>
</dbReference>
<dbReference type="InterPro" id="IPR029063">
    <property type="entry name" value="SAM-dependent_MTases_sf"/>
</dbReference>
<dbReference type="GO" id="GO:0003886">
    <property type="term" value="F:DNA (cytosine-5-)-methyltransferase activity"/>
    <property type="evidence" value="ECO:0007669"/>
    <property type="project" value="UniProtKB-EC"/>
</dbReference>
<dbReference type="GO" id="GO:0044027">
    <property type="term" value="P:negative regulation of gene expression via chromosomal CpG island methylation"/>
    <property type="evidence" value="ECO:0007669"/>
    <property type="project" value="TreeGrafter"/>
</dbReference>
<evidence type="ECO:0000256" key="3">
    <source>
        <dbReference type="ARBA" id="ARBA00022691"/>
    </source>
</evidence>
<dbReference type="AlphaFoldDB" id="A0A318MNC7"/>
<evidence type="ECO:0000256" key="5">
    <source>
        <dbReference type="ARBA" id="ARBA00047422"/>
    </source>
</evidence>
<dbReference type="EC" id="2.1.1.37" evidence="8"/>
<evidence type="ECO:0000256" key="8">
    <source>
        <dbReference type="RuleBase" id="RU000417"/>
    </source>
</evidence>
<evidence type="ECO:0000256" key="1">
    <source>
        <dbReference type="ARBA" id="ARBA00022603"/>
    </source>
</evidence>
<dbReference type="PROSITE" id="PS51679">
    <property type="entry name" value="SAM_MT_C5"/>
    <property type="match status" value="1"/>
</dbReference>
<feature type="active site" evidence="6">
    <location>
        <position position="80"/>
    </location>
</feature>
<evidence type="ECO:0000256" key="2">
    <source>
        <dbReference type="ARBA" id="ARBA00022679"/>
    </source>
</evidence>
<evidence type="ECO:0000313" key="10">
    <source>
        <dbReference type="Proteomes" id="UP000247838"/>
    </source>
</evidence>
<dbReference type="RefSeq" id="WP_110444229.1">
    <property type="nucleotide sequence ID" value="NZ_QGLM01000021.1"/>
</dbReference>
<dbReference type="NCBIfam" id="TIGR00675">
    <property type="entry name" value="dcm"/>
    <property type="match status" value="1"/>
</dbReference>
<keyword evidence="1 6" id="KW-0489">Methyltransferase</keyword>
<organism evidence="9 10">
    <name type="scientific">Frischella perrara</name>
    <dbReference type="NCBI Taxonomy" id="1267021"/>
    <lineage>
        <taxon>Bacteria</taxon>
        <taxon>Pseudomonadati</taxon>
        <taxon>Pseudomonadota</taxon>
        <taxon>Gammaproteobacteria</taxon>
        <taxon>Orbales</taxon>
        <taxon>Orbaceae</taxon>
        <taxon>Frischella</taxon>
    </lineage>
</organism>
<name>A0A318MNC7_FRIPE</name>
<protein>
    <recommendedName>
        <fullName evidence="8">Cytosine-specific methyltransferase</fullName>
        <ecNumber evidence="8">2.1.1.37</ecNumber>
    </recommendedName>
</protein>
<dbReference type="PANTHER" id="PTHR10629:SF52">
    <property type="entry name" value="DNA (CYTOSINE-5)-METHYLTRANSFERASE 1"/>
    <property type="match status" value="1"/>
</dbReference>
<dbReference type="Pfam" id="PF00145">
    <property type="entry name" value="DNA_methylase"/>
    <property type="match status" value="1"/>
</dbReference>
<dbReference type="GO" id="GO:0032259">
    <property type="term" value="P:methylation"/>
    <property type="evidence" value="ECO:0007669"/>
    <property type="project" value="UniProtKB-KW"/>
</dbReference>
<dbReference type="InterPro" id="IPR050390">
    <property type="entry name" value="C5-Methyltransferase"/>
</dbReference>
<dbReference type="Gene3D" id="3.40.50.150">
    <property type="entry name" value="Vaccinia Virus protein VP39"/>
    <property type="match status" value="1"/>
</dbReference>
<evidence type="ECO:0000313" key="9">
    <source>
        <dbReference type="EMBL" id="PXY94355.1"/>
    </source>
</evidence>
<dbReference type="Gene3D" id="3.90.120.10">
    <property type="entry name" value="DNA Methylase, subunit A, domain 2"/>
    <property type="match status" value="1"/>
</dbReference>
<keyword evidence="4" id="KW-0680">Restriction system</keyword>
<comment type="similarity">
    <text evidence="6 7">Belongs to the class I-like SAM-binding methyltransferase superfamily. C5-methyltransferase family.</text>
</comment>
<comment type="caution">
    <text evidence="9">The sequence shown here is derived from an EMBL/GenBank/DDBJ whole genome shotgun (WGS) entry which is preliminary data.</text>
</comment>
<dbReference type="InterPro" id="IPR001525">
    <property type="entry name" value="C5_MeTfrase"/>
</dbReference>
<evidence type="ECO:0000256" key="6">
    <source>
        <dbReference type="PROSITE-ProRule" id="PRU01016"/>
    </source>
</evidence>
<keyword evidence="2 6" id="KW-0808">Transferase</keyword>
<dbReference type="PROSITE" id="PS00094">
    <property type="entry name" value="C5_MTASE_1"/>
    <property type="match status" value="1"/>
</dbReference>
<sequence length="347" mass="39512">MKIEAVDLFCGAGGLSYGLMKAGITVNAGIDFEESCKYPFEQNIDNAKFIHYDISKIPESLIIQQYNNGTLKLLAGCAPCQPFSSLSFSLTKDRKKSDKWPLLNHFSRLVSEVKPDLVTMENVPQLSKEDIFKKFLDTLESEGYHVFYEVINAEKYGLPQRRKRLVLLASKLGDIRILTPDELNISRKTVKDAIYDLPKLNAGEKDPNDILHYARSLSDINLKRMKASKPGGTWKDWPESLRLECHKRKSGSTYTSVYGRMEWHKPSSTITTQCTHFGTGRYGHPEQHRSITLREAAILQSFPRNYKFIEKEEDFSFKKLGLMIGNAVPVDLGYAIGKSFEYHINNL</sequence>
<dbReference type="SUPFAM" id="SSF53335">
    <property type="entry name" value="S-adenosyl-L-methionine-dependent methyltransferases"/>
    <property type="match status" value="1"/>
</dbReference>
<gene>
    <name evidence="9" type="ORF">DKK76_10750</name>
</gene>
<evidence type="ECO:0000256" key="4">
    <source>
        <dbReference type="ARBA" id="ARBA00022747"/>
    </source>
</evidence>
<dbReference type="REBASE" id="292660">
    <property type="entry name" value="M.Fpe167ORF10750P"/>
</dbReference>
<accession>A0A318MNC7</accession>
<comment type="catalytic activity">
    <reaction evidence="5 8">
        <text>a 2'-deoxycytidine in DNA + S-adenosyl-L-methionine = a 5-methyl-2'-deoxycytidine in DNA + S-adenosyl-L-homocysteine + H(+)</text>
        <dbReference type="Rhea" id="RHEA:13681"/>
        <dbReference type="Rhea" id="RHEA-COMP:11369"/>
        <dbReference type="Rhea" id="RHEA-COMP:11370"/>
        <dbReference type="ChEBI" id="CHEBI:15378"/>
        <dbReference type="ChEBI" id="CHEBI:57856"/>
        <dbReference type="ChEBI" id="CHEBI:59789"/>
        <dbReference type="ChEBI" id="CHEBI:85452"/>
        <dbReference type="ChEBI" id="CHEBI:85454"/>
        <dbReference type="EC" id="2.1.1.37"/>
    </reaction>
</comment>
<dbReference type="EMBL" id="QGLM01000021">
    <property type="protein sequence ID" value="PXY94355.1"/>
    <property type="molecule type" value="Genomic_DNA"/>
</dbReference>